<keyword evidence="2" id="KW-1185">Reference proteome</keyword>
<dbReference type="STRING" id="169760.PSTEL_12010"/>
<evidence type="ECO:0000313" key="2">
    <source>
        <dbReference type="Proteomes" id="UP000029507"/>
    </source>
</evidence>
<dbReference type="EMBL" id="CP009286">
    <property type="protein sequence ID" value="AIQ63698.1"/>
    <property type="molecule type" value="Genomic_DNA"/>
</dbReference>
<evidence type="ECO:0008006" key="3">
    <source>
        <dbReference type="Google" id="ProtNLM"/>
    </source>
</evidence>
<sequence length="337" mass="37945">MNVCKRCVLNDNIASVRINEEGVCNYCERENSANHGATSPDYARKSRLLAEAADSFRDRDYQVLLAYSGGKDSTYALHMLRKQYGFSVLAVTFDNGFLNDQCRRNMHAATTALDVDHLVIKPSFANLAKVFDAAGKLDIFPGKALERASSICTACIGLIKSAIYKEAMLRRIPYISFGWTPGQVLPKSSVVRLDRSMILANQRQIKEPLVRLFGLGMGKYFIDDDWMEERQADIPAQIYPLVFGLYDEELILDTIRTIGWRKPEDTDTNSTNCLLNAYANDIHMKRYGFNPYSLEIAALVRSGSMTREEGMRRLMKPGDERIIGEVKQVIGQACNPN</sequence>
<name>A0A089LWR4_9BACL</name>
<dbReference type="SUPFAM" id="SSF52402">
    <property type="entry name" value="Adenine nucleotide alpha hydrolases-like"/>
    <property type="match status" value="1"/>
</dbReference>
<dbReference type="HOGENOM" id="CLU_056004_0_0_9"/>
<dbReference type="PANTHER" id="PTHR43169">
    <property type="entry name" value="EXSB FAMILY PROTEIN"/>
    <property type="match status" value="1"/>
</dbReference>
<dbReference type="InterPro" id="IPR014729">
    <property type="entry name" value="Rossmann-like_a/b/a_fold"/>
</dbReference>
<protein>
    <recommendedName>
        <fullName evidence="3">ATPase</fullName>
    </recommendedName>
</protein>
<proteinExistence type="predicted"/>
<reference evidence="1 2" key="1">
    <citation type="submission" date="2014-08" db="EMBL/GenBank/DDBJ databases">
        <title>Comparative genomics of the Paenibacillus odorifer group.</title>
        <authorList>
            <person name="den Bakker H.C."/>
            <person name="Tsai Y.-C."/>
            <person name="Martin N."/>
            <person name="Korlach J."/>
            <person name="Wiedmann M."/>
        </authorList>
    </citation>
    <scope>NUCLEOTIDE SEQUENCE [LARGE SCALE GENOMIC DNA]</scope>
    <source>
        <strain evidence="1 2">DSM 14472</strain>
    </source>
</reference>
<dbReference type="Gene3D" id="3.40.50.620">
    <property type="entry name" value="HUPs"/>
    <property type="match status" value="1"/>
</dbReference>
<accession>A0A089LWR4</accession>
<dbReference type="InterPro" id="IPR052188">
    <property type="entry name" value="Ni-pincer_cofactor_biosynth"/>
</dbReference>
<dbReference type="PANTHER" id="PTHR43169:SF3">
    <property type="entry name" value="ATPASE, PP-LOOP SUPERFAMILY-RELATED"/>
    <property type="match status" value="1"/>
</dbReference>
<dbReference type="OrthoDB" id="702at2"/>
<dbReference type="RefSeq" id="WP_038695423.1">
    <property type="nucleotide sequence ID" value="NZ_CP009286.1"/>
</dbReference>
<evidence type="ECO:0000313" key="1">
    <source>
        <dbReference type="EMBL" id="AIQ63698.1"/>
    </source>
</evidence>
<gene>
    <name evidence="1" type="ORF">PSTEL_12010</name>
</gene>
<dbReference type="Proteomes" id="UP000029507">
    <property type="component" value="Chromosome"/>
</dbReference>
<dbReference type="KEGG" id="pste:PSTEL_12010"/>
<dbReference type="AlphaFoldDB" id="A0A089LWR4"/>
<organism evidence="1 2">
    <name type="scientific">Paenibacillus stellifer</name>
    <dbReference type="NCBI Taxonomy" id="169760"/>
    <lineage>
        <taxon>Bacteria</taxon>
        <taxon>Bacillati</taxon>
        <taxon>Bacillota</taxon>
        <taxon>Bacilli</taxon>
        <taxon>Bacillales</taxon>
        <taxon>Paenibacillaceae</taxon>
        <taxon>Paenibacillus</taxon>
    </lineage>
</organism>